<dbReference type="EMBL" id="DS268139">
    <property type="protein sequence ID" value="KMU75383.1"/>
    <property type="molecule type" value="Genomic_DNA"/>
</dbReference>
<dbReference type="Gene3D" id="3.50.50.60">
    <property type="entry name" value="FAD/NAD(P)-binding domain"/>
    <property type="match status" value="2"/>
</dbReference>
<dbReference type="AlphaFoldDB" id="A0A0J8QVP0"/>
<dbReference type="GO" id="GO:0004497">
    <property type="term" value="F:monooxygenase activity"/>
    <property type="evidence" value="ECO:0007669"/>
    <property type="project" value="UniProtKB-KW"/>
</dbReference>
<protein>
    <submittedName>
        <fullName evidence="3">Monooxygenase</fullName>
    </submittedName>
</protein>
<reference evidence="4" key="1">
    <citation type="journal article" date="2010" name="Genome Res.">
        <title>Population genomic sequencing of Coccidioides fungi reveals recent hybridization and transposon control.</title>
        <authorList>
            <person name="Neafsey D.E."/>
            <person name="Barker B.M."/>
            <person name="Sharpton T.J."/>
            <person name="Stajich J.E."/>
            <person name="Park D.J."/>
            <person name="Whiston E."/>
            <person name="Hung C.-Y."/>
            <person name="McMahan C."/>
            <person name="White J."/>
            <person name="Sykes S."/>
            <person name="Heiman D."/>
            <person name="Young S."/>
            <person name="Zeng Q."/>
            <person name="Abouelleil A."/>
            <person name="Aftuck L."/>
            <person name="Bessette D."/>
            <person name="Brown A."/>
            <person name="FitzGerald M."/>
            <person name="Lui A."/>
            <person name="Macdonald J.P."/>
            <person name="Priest M."/>
            <person name="Orbach M.J."/>
            <person name="Galgiani J.N."/>
            <person name="Kirkland T.N."/>
            <person name="Cole G.T."/>
            <person name="Birren B.W."/>
            <person name="Henn M.R."/>
            <person name="Taylor J.W."/>
            <person name="Rounsley S.D."/>
        </authorList>
    </citation>
    <scope>NUCLEOTIDE SEQUENCE [LARGE SCALE GENOMIC DNA]</scope>
    <source>
        <strain evidence="4">RMSCC 3703</strain>
    </source>
</reference>
<dbReference type="SUPFAM" id="SSF51905">
    <property type="entry name" value="FAD/NAD(P)-binding domain"/>
    <property type="match status" value="1"/>
</dbReference>
<gene>
    <name evidence="3" type="ORF">CISG_04802</name>
</gene>
<evidence type="ECO:0000256" key="2">
    <source>
        <dbReference type="ARBA" id="ARBA00010139"/>
    </source>
</evidence>
<comment type="similarity">
    <text evidence="2">Belongs to the FAD-binding monooxygenase family.</text>
</comment>
<keyword evidence="3" id="KW-0503">Monooxygenase</keyword>
<evidence type="ECO:0000313" key="3">
    <source>
        <dbReference type="EMBL" id="KMU75383.1"/>
    </source>
</evidence>
<dbReference type="InterPro" id="IPR051209">
    <property type="entry name" value="FAD-bind_Monooxygenase_sf"/>
</dbReference>
<dbReference type="PANTHER" id="PTHR42877">
    <property type="entry name" value="L-ORNITHINE N(5)-MONOOXYGENASE-RELATED"/>
    <property type="match status" value="1"/>
</dbReference>
<accession>A0A0J8QVP0</accession>
<evidence type="ECO:0000256" key="1">
    <source>
        <dbReference type="ARBA" id="ARBA00001974"/>
    </source>
</evidence>
<dbReference type="PANTHER" id="PTHR42877:SF1">
    <property type="entry name" value="FAD-BINDING MONOOXYGENASE STCW"/>
    <property type="match status" value="1"/>
</dbReference>
<proteinExistence type="inferred from homology"/>
<organism evidence="3 4">
    <name type="scientific">Coccidioides immitis RMSCC 3703</name>
    <dbReference type="NCBI Taxonomy" id="454286"/>
    <lineage>
        <taxon>Eukaryota</taxon>
        <taxon>Fungi</taxon>
        <taxon>Dikarya</taxon>
        <taxon>Ascomycota</taxon>
        <taxon>Pezizomycotina</taxon>
        <taxon>Eurotiomycetes</taxon>
        <taxon>Eurotiomycetidae</taxon>
        <taxon>Onygenales</taxon>
        <taxon>Onygenaceae</taxon>
        <taxon>Coccidioides</taxon>
    </lineage>
</organism>
<name>A0A0J8QVP0_COCIT</name>
<comment type="cofactor">
    <cofactor evidence="1">
        <name>FAD</name>
        <dbReference type="ChEBI" id="CHEBI:57692"/>
    </cofactor>
</comment>
<sequence>MAPDIASILTGDNPDINGPESPYQIDQEAVLGSQQRKVKVLTIGAGASGIMMAYKIQKECKNVEHVIYEKNGYVHMLETGIRTVLVISQHAISTALHRNPECPNFYSSLQTSGITWIESATLLIYGIIGAYWEEDKGEWRVALTQTMPDGTQREFEERCNVLLNGTGILNNYKWPDLEGMDKFKGRIIHTAVWPKDYQAEQWKNDRVAVIGSGASSIQTVPGMQPHVKHMDVFVRTGVWFTSIAGNEGLNKDYSEEEKAKFRNNTEELVKASKFIENQINGDWGVFYKDSEAQKLGQEYLKRRMGRLDQGRATF</sequence>
<evidence type="ECO:0000313" key="4">
    <source>
        <dbReference type="Proteomes" id="UP000054559"/>
    </source>
</evidence>
<dbReference type="STRING" id="454286.A0A0J8QVP0"/>
<dbReference type="Proteomes" id="UP000054559">
    <property type="component" value="Unassembled WGS sequence"/>
</dbReference>
<dbReference type="InterPro" id="IPR036188">
    <property type="entry name" value="FAD/NAD-bd_sf"/>
</dbReference>
<dbReference type="OrthoDB" id="74360at2759"/>
<keyword evidence="3" id="KW-0560">Oxidoreductase</keyword>